<reference evidence="1" key="1">
    <citation type="journal article" date="2020" name="Stud. Mycol.">
        <title>101 Dothideomycetes genomes: a test case for predicting lifestyles and emergence of pathogens.</title>
        <authorList>
            <person name="Haridas S."/>
            <person name="Albert R."/>
            <person name="Binder M."/>
            <person name="Bloem J."/>
            <person name="Labutti K."/>
            <person name="Salamov A."/>
            <person name="Andreopoulos B."/>
            <person name="Baker S."/>
            <person name="Barry K."/>
            <person name="Bills G."/>
            <person name="Bluhm B."/>
            <person name="Cannon C."/>
            <person name="Castanera R."/>
            <person name="Culley D."/>
            <person name="Daum C."/>
            <person name="Ezra D."/>
            <person name="Gonzalez J."/>
            <person name="Henrissat B."/>
            <person name="Kuo A."/>
            <person name="Liang C."/>
            <person name="Lipzen A."/>
            <person name="Lutzoni F."/>
            <person name="Magnuson J."/>
            <person name="Mondo S."/>
            <person name="Nolan M."/>
            <person name="Ohm R."/>
            <person name="Pangilinan J."/>
            <person name="Park H.-J."/>
            <person name="Ramirez L."/>
            <person name="Alfaro M."/>
            <person name="Sun H."/>
            <person name="Tritt A."/>
            <person name="Yoshinaga Y."/>
            <person name="Zwiers L.-H."/>
            <person name="Turgeon B."/>
            <person name="Goodwin S."/>
            <person name="Spatafora J."/>
            <person name="Crous P."/>
            <person name="Grigoriev I."/>
        </authorList>
    </citation>
    <scope>NUCLEOTIDE SEQUENCE</scope>
    <source>
        <strain evidence="1">ATCC 74209</strain>
    </source>
</reference>
<gene>
    <name evidence="1" type="ORF">GQ43DRAFT_363346</name>
</gene>
<dbReference type="OrthoDB" id="5331170at2759"/>
<evidence type="ECO:0000313" key="2">
    <source>
        <dbReference type="Proteomes" id="UP000799536"/>
    </source>
</evidence>
<comment type="caution">
    <text evidence="1">The sequence shown here is derived from an EMBL/GenBank/DDBJ whole genome shotgun (WGS) entry which is preliminary data.</text>
</comment>
<evidence type="ECO:0000313" key="1">
    <source>
        <dbReference type="EMBL" id="KAF2205004.1"/>
    </source>
</evidence>
<dbReference type="Proteomes" id="UP000799536">
    <property type="component" value="Unassembled WGS sequence"/>
</dbReference>
<protein>
    <submittedName>
        <fullName evidence="1">Uncharacterized protein</fullName>
    </submittedName>
</protein>
<proteinExistence type="predicted"/>
<name>A0A9P4JV64_9PLEO</name>
<sequence>MADRVPLYYVEVPRPWKPEPAEYLPGEGWFQGGHRRRVKKPHYHFVWPKDGKRGGTMGRWKDILGNKGPDIHVTISADKNDYMYNRQRKDRWAGWSIFDDEERPDGSLKYKPSWVRPFRQPGKRYDFHTRKYGSPTYASWTGVRWQPEPNEGIKYPSALRNYEGKWYEGVWD</sequence>
<dbReference type="AlphaFoldDB" id="A0A9P4JV64"/>
<accession>A0A9P4JV64</accession>
<keyword evidence="2" id="KW-1185">Reference proteome</keyword>
<organism evidence="1 2">
    <name type="scientific">Delitschia confertaspora ATCC 74209</name>
    <dbReference type="NCBI Taxonomy" id="1513339"/>
    <lineage>
        <taxon>Eukaryota</taxon>
        <taxon>Fungi</taxon>
        <taxon>Dikarya</taxon>
        <taxon>Ascomycota</taxon>
        <taxon>Pezizomycotina</taxon>
        <taxon>Dothideomycetes</taxon>
        <taxon>Pleosporomycetidae</taxon>
        <taxon>Pleosporales</taxon>
        <taxon>Delitschiaceae</taxon>
        <taxon>Delitschia</taxon>
    </lineage>
</organism>
<dbReference type="EMBL" id="ML993864">
    <property type="protein sequence ID" value="KAF2205004.1"/>
    <property type="molecule type" value="Genomic_DNA"/>
</dbReference>